<dbReference type="Pfam" id="PF10184">
    <property type="entry name" value="DUF2358"/>
    <property type="match status" value="1"/>
</dbReference>
<dbReference type="SUPFAM" id="SSF55136">
    <property type="entry name" value="Probable bacterial effector-binding domain"/>
    <property type="match status" value="1"/>
</dbReference>
<dbReference type="Pfam" id="PF04832">
    <property type="entry name" value="SOUL"/>
    <property type="match status" value="1"/>
</dbReference>
<reference evidence="2" key="1">
    <citation type="submission" date="2021-01" db="EMBL/GenBank/DDBJ databases">
        <authorList>
            <person name="Corre E."/>
            <person name="Pelletier E."/>
            <person name="Niang G."/>
            <person name="Scheremetjew M."/>
            <person name="Finn R."/>
            <person name="Kale V."/>
            <person name="Holt S."/>
            <person name="Cochrane G."/>
            <person name="Meng A."/>
            <person name="Brown T."/>
            <person name="Cohen L."/>
        </authorList>
    </citation>
    <scope>NUCLEOTIDE SEQUENCE</scope>
    <source>
        <strain evidence="2">CCMP1452</strain>
    </source>
</reference>
<dbReference type="InterPro" id="IPR011256">
    <property type="entry name" value="Reg_factor_effector_dom_sf"/>
</dbReference>
<proteinExistence type="inferred from homology"/>
<name>A0A7S2R3G2_9STRA</name>
<organism evidence="2">
    <name type="scientific">Eucampia antarctica</name>
    <dbReference type="NCBI Taxonomy" id="49252"/>
    <lineage>
        <taxon>Eukaryota</taxon>
        <taxon>Sar</taxon>
        <taxon>Stramenopiles</taxon>
        <taxon>Ochrophyta</taxon>
        <taxon>Bacillariophyta</taxon>
        <taxon>Mediophyceae</taxon>
        <taxon>Biddulphiophycidae</taxon>
        <taxon>Hemiaulales</taxon>
        <taxon>Hemiaulaceae</taxon>
        <taxon>Eucampia</taxon>
    </lineage>
</organism>
<comment type="similarity">
    <text evidence="1">Belongs to the HEBP family.</text>
</comment>
<dbReference type="EMBL" id="HBHI01006642">
    <property type="protein sequence ID" value="CAD9659613.1"/>
    <property type="molecule type" value="Transcribed_RNA"/>
</dbReference>
<protein>
    <recommendedName>
        <fullName evidence="3">SOUL heme-binding protein</fullName>
    </recommendedName>
</protein>
<dbReference type="InterPro" id="IPR006917">
    <property type="entry name" value="SOUL_heme-bd"/>
</dbReference>
<dbReference type="Gene3D" id="3.20.80.10">
    <property type="entry name" value="Regulatory factor, effector binding domain"/>
    <property type="match status" value="1"/>
</dbReference>
<evidence type="ECO:0008006" key="3">
    <source>
        <dbReference type="Google" id="ProtNLM"/>
    </source>
</evidence>
<evidence type="ECO:0000313" key="2">
    <source>
        <dbReference type="EMBL" id="CAD9659613.1"/>
    </source>
</evidence>
<evidence type="ECO:0000256" key="1">
    <source>
        <dbReference type="ARBA" id="ARBA00009817"/>
    </source>
</evidence>
<dbReference type="InterPro" id="IPR018790">
    <property type="entry name" value="DUF2358"/>
</dbReference>
<dbReference type="AlphaFoldDB" id="A0A7S2R3G2"/>
<accession>A0A7S2R3G2</accession>
<sequence>MADMRRAFLFYVLVFQNANSIVGFAPPARSNNDARNSLGNVKKSFVGYSKINASLNNIDSSSSIVSSDSLKEKVTKLKRVLDREYVTFFAPMQKEYYSSTVTFEDPMTSLSGVDSYQGNVDMLASRTLMGKALFSDAGISLHKITGGDVNEASDGSLSITDIQTRWSLRLTAKVFPWKPTARFTGVSVYKVVPTNDAVGVKIMNQLDYWDSINIRSGSDGVYQKVEKGVAIKDFLNQLKPGGFQAKSAAPELPYQLLRRGDGYEVRKYPSFTGVKLPYRRRDEGFGSLGAFTNGMQPLAPALLEVQDDDTSDKYMMWPLTFTQPGETDPKVPTDATEKAGLGQWRTIKIVTLPERVVAIGGFTDASMGPVVRKADRDLREVLGRDGLIPVKGSEKSVRFAQYDAIFSMGRRRGEVWLDLEDNGHPW</sequence>
<gene>
    <name evidence="2" type="ORF">EANT1437_LOCUS3361</name>
</gene>